<feature type="signal peptide" evidence="7">
    <location>
        <begin position="1"/>
        <end position="27"/>
    </location>
</feature>
<dbReference type="PANTHER" id="PTHR30429:SF0">
    <property type="entry name" value="METHIONINE-BINDING LIPOPROTEIN METQ"/>
    <property type="match status" value="1"/>
</dbReference>
<evidence type="ECO:0000256" key="5">
    <source>
        <dbReference type="ARBA" id="ARBA00023139"/>
    </source>
</evidence>
<evidence type="ECO:0000256" key="7">
    <source>
        <dbReference type="SAM" id="SignalP"/>
    </source>
</evidence>
<sequence>MKNMCKNLLLLIMAVTMFAMSTDVAFAKETIKIGTVGTSSPLVEHFKEVMEEKGEYKVEVISFDGNHLPAVALSEGEIDGVIANHKVWLETFNQENNAKLEMVEPFIAYGPQALYSEKHEKIEDIPEEAVIAIAGDPANMERSLILLEDIGLVTLGEKKGEFYNLGDIQENTKKIEILETEITATVRNIKDVDVIITPPMMLQQNDMDFENYLAVEPSESAQNFAIGLIVNTEDEENSEWLDAGKEVVGSKEYMDKVKETYGGAYFYDFNE</sequence>
<evidence type="ECO:0000313" key="8">
    <source>
        <dbReference type="EMBL" id="MBG9985746.1"/>
    </source>
</evidence>
<evidence type="ECO:0000256" key="2">
    <source>
        <dbReference type="ARBA" id="ARBA00008973"/>
    </source>
</evidence>
<gene>
    <name evidence="8" type="ORF">HZY91_02430</name>
</gene>
<evidence type="ECO:0000313" key="9">
    <source>
        <dbReference type="Proteomes" id="UP000721415"/>
    </source>
</evidence>
<dbReference type="Pfam" id="PF03180">
    <property type="entry name" value="Lipoprotein_9"/>
    <property type="match status" value="1"/>
</dbReference>
<keyword evidence="4" id="KW-0472">Membrane</keyword>
<evidence type="ECO:0000256" key="3">
    <source>
        <dbReference type="ARBA" id="ARBA00022729"/>
    </source>
</evidence>
<dbReference type="InterPro" id="IPR004872">
    <property type="entry name" value="Lipoprotein_NlpA"/>
</dbReference>
<dbReference type="Proteomes" id="UP000721415">
    <property type="component" value="Unassembled WGS sequence"/>
</dbReference>
<protein>
    <recommendedName>
        <fullName evidence="10">Metal ABC transporter substrate-binding protein</fullName>
    </recommendedName>
</protein>
<keyword evidence="3 7" id="KW-0732">Signal</keyword>
<organism evidence="8 9">
    <name type="scientific">Facklamia lactis</name>
    <dbReference type="NCBI Taxonomy" id="2749967"/>
    <lineage>
        <taxon>Bacteria</taxon>
        <taxon>Bacillati</taxon>
        <taxon>Bacillota</taxon>
        <taxon>Bacilli</taxon>
        <taxon>Lactobacillales</taxon>
        <taxon>Aerococcaceae</taxon>
        <taxon>Facklamia</taxon>
    </lineage>
</organism>
<evidence type="ECO:0000256" key="6">
    <source>
        <dbReference type="ARBA" id="ARBA00023288"/>
    </source>
</evidence>
<feature type="chain" id="PRO_5046273813" description="Metal ABC transporter substrate-binding protein" evidence="7">
    <location>
        <begin position="28"/>
        <end position="271"/>
    </location>
</feature>
<keyword evidence="9" id="KW-1185">Reference proteome</keyword>
<comment type="caution">
    <text evidence="8">The sequence shown here is derived from an EMBL/GenBank/DDBJ whole genome shotgun (WGS) entry which is preliminary data.</text>
</comment>
<dbReference type="SUPFAM" id="SSF53850">
    <property type="entry name" value="Periplasmic binding protein-like II"/>
    <property type="match status" value="1"/>
</dbReference>
<proteinExistence type="inferred from homology"/>
<evidence type="ECO:0000256" key="4">
    <source>
        <dbReference type="ARBA" id="ARBA00023136"/>
    </source>
</evidence>
<evidence type="ECO:0000256" key="1">
    <source>
        <dbReference type="ARBA" id="ARBA00004635"/>
    </source>
</evidence>
<reference evidence="8 9" key="1">
    <citation type="submission" date="2020-07" db="EMBL/GenBank/DDBJ databases">
        <title>Facklamia lactis sp. nov., isolated from raw milk.</title>
        <authorList>
            <person name="Doll E.V."/>
            <person name="Huptas C."/>
            <person name="Staib L."/>
            <person name="Wenning M."/>
            <person name="Scherer S."/>
        </authorList>
    </citation>
    <scope>NUCLEOTIDE SEQUENCE [LARGE SCALE GENOMIC DNA]</scope>
    <source>
        <strain evidence="8 9">DSM 111018</strain>
    </source>
</reference>
<dbReference type="RefSeq" id="WP_197114323.1">
    <property type="nucleotide sequence ID" value="NZ_JACBXQ010000001.1"/>
</dbReference>
<comment type="similarity">
    <text evidence="2">Belongs to the NlpA lipoprotein family.</text>
</comment>
<dbReference type="PANTHER" id="PTHR30429">
    <property type="entry name" value="D-METHIONINE-BINDING LIPOPROTEIN METQ"/>
    <property type="match status" value="1"/>
</dbReference>
<evidence type="ECO:0008006" key="10">
    <source>
        <dbReference type="Google" id="ProtNLM"/>
    </source>
</evidence>
<accession>A0ABS0LNL2</accession>
<name>A0ABS0LNL2_9LACT</name>
<keyword evidence="5" id="KW-0564">Palmitate</keyword>
<keyword evidence="6" id="KW-0449">Lipoprotein</keyword>
<dbReference type="EMBL" id="JACBXQ010000001">
    <property type="protein sequence ID" value="MBG9985746.1"/>
    <property type="molecule type" value="Genomic_DNA"/>
</dbReference>
<dbReference type="Gene3D" id="3.40.190.10">
    <property type="entry name" value="Periplasmic binding protein-like II"/>
    <property type="match status" value="2"/>
</dbReference>
<comment type="subcellular location">
    <subcellularLocation>
        <location evidence="1">Membrane</location>
        <topology evidence="1">Lipid-anchor</topology>
    </subcellularLocation>
</comment>